<dbReference type="GO" id="GO:0009117">
    <property type="term" value="P:nucleotide metabolic process"/>
    <property type="evidence" value="ECO:0007669"/>
    <property type="project" value="UniProtKB-KW"/>
</dbReference>
<evidence type="ECO:0000256" key="3">
    <source>
        <dbReference type="ARBA" id="ARBA00023080"/>
    </source>
</evidence>
<dbReference type="Pfam" id="PF02545">
    <property type="entry name" value="Maf"/>
    <property type="match status" value="1"/>
</dbReference>
<comment type="catalytic activity">
    <reaction evidence="4">
        <text>dTTP + H2O = dTMP + diphosphate + H(+)</text>
        <dbReference type="Rhea" id="RHEA:28534"/>
        <dbReference type="ChEBI" id="CHEBI:15377"/>
        <dbReference type="ChEBI" id="CHEBI:15378"/>
        <dbReference type="ChEBI" id="CHEBI:33019"/>
        <dbReference type="ChEBI" id="CHEBI:37568"/>
        <dbReference type="ChEBI" id="CHEBI:63528"/>
        <dbReference type="EC" id="3.6.1.9"/>
    </reaction>
</comment>
<comment type="catalytic activity">
    <reaction evidence="4">
        <text>UTP + H2O = UMP + diphosphate + H(+)</text>
        <dbReference type="Rhea" id="RHEA:29395"/>
        <dbReference type="ChEBI" id="CHEBI:15377"/>
        <dbReference type="ChEBI" id="CHEBI:15378"/>
        <dbReference type="ChEBI" id="CHEBI:33019"/>
        <dbReference type="ChEBI" id="CHEBI:46398"/>
        <dbReference type="ChEBI" id="CHEBI:57865"/>
        <dbReference type="EC" id="3.6.1.9"/>
    </reaction>
</comment>
<comment type="subcellular location">
    <subcellularLocation>
        <location evidence="4">Cytoplasm</location>
    </subcellularLocation>
</comment>
<proteinExistence type="inferred from homology"/>
<dbReference type="PANTHER" id="PTHR43213:SF5">
    <property type="entry name" value="BIFUNCTIONAL DTTP_UTP PYROPHOSPHATASE_METHYLTRANSFERASE PROTEIN-RELATED"/>
    <property type="match status" value="1"/>
</dbReference>
<dbReference type="GO" id="GO:0005737">
    <property type="term" value="C:cytoplasm"/>
    <property type="evidence" value="ECO:0007669"/>
    <property type="project" value="UniProtKB-SubCell"/>
</dbReference>
<dbReference type="PANTHER" id="PTHR43213">
    <property type="entry name" value="BIFUNCTIONAL DTTP/UTP PYROPHOSPHATASE/METHYLTRANSFERASE PROTEIN-RELATED"/>
    <property type="match status" value="1"/>
</dbReference>
<dbReference type="InterPro" id="IPR029001">
    <property type="entry name" value="ITPase-like_fam"/>
</dbReference>
<dbReference type="InterPro" id="IPR003697">
    <property type="entry name" value="Maf-like"/>
</dbReference>
<keyword evidence="2 4" id="KW-0378">Hydrolase</keyword>
<evidence type="ECO:0000313" key="6">
    <source>
        <dbReference type="Proteomes" id="UP000008701"/>
    </source>
</evidence>
<dbReference type="NCBIfam" id="TIGR00172">
    <property type="entry name" value="maf"/>
    <property type="match status" value="1"/>
</dbReference>
<accession>A1BFE6</accession>
<dbReference type="EMBL" id="CP000492">
    <property type="protein sequence ID" value="ABL65123.1"/>
    <property type="molecule type" value="Genomic_DNA"/>
</dbReference>
<feature type="site" description="Important for substrate specificity" evidence="4">
    <location>
        <position position="78"/>
    </location>
</feature>
<dbReference type="GO" id="GO:0036221">
    <property type="term" value="F:UTP diphosphatase activity"/>
    <property type="evidence" value="ECO:0007669"/>
    <property type="project" value="RHEA"/>
</dbReference>
<feature type="site" description="Important for substrate specificity" evidence="4">
    <location>
        <position position="160"/>
    </location>
</feature>
<comment type="similarity">
    <text evidence="4">Belongs to the Maf family. YhdE subfamily.</text>
</comment>
<comment type="cofactor">
    <cofactor evidence="1 4">
        <name>a divalent metal cation</name>
        <dbReference type="ChEBI" id="CHEBI:60240"/>
    </cofactor>
</comment>
<comment type="function">
    <text evidence="4">Nucleoside triphosphate pyrophosphatase that hydrolyzes dTTP and UTP. May have a dual role in cell division arrest and in preventing the incorporation of modified nucleotides into cellular nucleic acids.</text>
</comment>
<reference evidence="5 6" key="1">
    <citation type="submission" date="2006-12" db="EMBL/GenBank/DDBJ databases">
        <title>Complete sequence of Chlorobium phaeobacteroides DSM 266.</title>
        <authorList>
            <consortium name="US DOE Joint Genome Institute"/>
            <person name="Copeland A."/>
            <person name="Lucas S."/>
            <person name="Lapidus A."/>
            <person name="Barry K."/>
            <person name="Detter J.C."/>
            <person name="Glavina del Rio T."/>
            <person name="Hammon N."/>
            <person name="Israni S."/>
            <person name="Pitluck S."/>
            <person name="Goltsman E."/>
            <person name="Schmutz J."/>
            <person name="Larimer F."/>
            <person name="Land M."/>
            <person name="Hauser L."/>
            <person name="Mikhailova N."/>
            <person name="Li T."/>
            <person name="Overmann J."/>
            <person name="Bryant D.A."/>
            <person name="Richardson P."/>
        </authorList>
    </citation>
    <scope>NUCLEOTIDE SEQUENCE [LARGE SCALE GENOMIC DNA]</scope>
    <source>
        <strain evidence="5 6">DSM 266</strain>
    </source>
</reference>
<feature type="active site" description="Proton acceptor" evidence="4">
    <location>
        <position position="77"/>
    </location>
</feature>
<dbReference type="HOGENOM" id="CLU_040416_0_0_10"/>
<dbReference type="STRING" id="290317.Cpha266_1082"/>
<dbReference type="GO" id="GO:0036218">
    <property type="term" value="F:dTTP diphosphatase activity"/>
    <property type="evidence" value="ECO:0007669"/>
    <property type="project" value="RHEA"/>
</dbReference>
<gene>
    <name evidence="5" type="ordered locus">Cpha266_1082</name>
</gene>
<sequence length="198" mass="22181">MNLAMEKPLLILASQSPRRKEILSLMRHTFEIIPVDTPENLNARLTVEENVALIALEKAKAAEPYRTKKDAIIIGADTVVAHENRILGKPSSFDEAWAMLAKLQNATHKVHTGFALLSELKQHTECVTTTVTIAPMSSREITYYITEMKPFDKAGAYGIQDPLMACYIQRIEGCYYNVAGLPLSRVHSVLHSHFFAEK</sequence>
<keyword evidence="6" id="KW-1185">Reference proteome</keyword>
<dbReference type="CDD" id="cd00555">
    <property type="entry name" value="Maf"/>
    <property type="match status" value="1"/>
</dbReference>
<name>A1BFE6_CHLPD</name>
<dbReference type="KEGG" id="cph:Cpha266_1082"/>
<evidence type="ECO:0000256" key="4">
    <source>
        <dbReference type="HAMAP-Rule" id="MF_00528"/>
    </source>
</evidence>
<protein>
    <recommendedName>
        <fullName evidence="4">dTTP/UTP pyrophosphatase</fullName>
        <shortName evidence="4">dTTPase/UTPase</shortName>
        <ecNumber evidence="4">3.6.1.9</ecNumber>
    </recommendedName>
    <alternativeName>
        <fullName evidence="4">Nucleoside triphosphate pyrophosphatase</fullName>
    </alternativeName>
    <alternativeName>
        <fullName evidence="4">Nucleotide pyrophosphatase</fullName>
        <shortName evidence="4">Nucleotide PPase</shortName>
    </alternativeName>
</protein>
<dbReference type="Gene3D" id="3.90.950.10">
    <property type="match status" value="1"/>
</dbReference>
<comment type="caution">
    <text evidence="4">Lacks conserved residue(s) required for the propagation of feature annotation.</text>
</comment>
<dbReference type="AlphaFoldDB" id="A1BFE6"/>
<feature type="site" description="Important for substrate specificity" evidence="4">
    <location>
        <position position="18"/>
    </location>
</feature>
<evidence type="ECO:0000313" key="5">
    <source>
        <dbReference type="EMBL" id="ABL65123.1"/>
    </source>
</evidence>
<keyword evidence="3 4" id="KW-0546">Nucleotide metabolism</keyword>
<dbReference type="Proteomes" id="UP000008701">
    <property type="component" value="Chromosome"/>
</dbReference>
<dbReference type="PIRSF" id="PIRSF006305">
    <property type="entry name" value="Maf"/>
    <property type="match status" value="1"/>
</dbReference>
<evidence type="ECO:0000256" key="1">
    <source>
        <dbReference type="ARBA" id="ARBA00001968"/>
    </source>
</evidence>
<dbReference type="HAMAP" id="MF_00528">
    <property type="entry name" value="Maf"/>
    <property type="match status" value="1"/>
</dbReference>
<dbReference type="eggNOG" id="COG0424">
    <property type="taxonomic scope" value="Bacteria"/>
</dbReference>
<dbReference type="SUPFAM" id="SSF52972">
    <property type="entry name" value="ITPase-like"/>
    <property type="match status" value="1"/>
</dbReference>
<dbReference type="EC" id="3.6.1.9" evidence="4"/>
<keyword evidence="4" id="KW-0963">Cytoplasm</keyword>
<evidence type="ECO:0000256" key="2">
    <source>
        <dbReference type="ARBA" id="ARBA00022801"/>
    </source>
</evidence>
<organism evidence="5 6">
    <name type="scientific">Chlorobium phaeobacteroides (strain DSM 266 / SMG 266 / 2430)</name>
    <dbReference type="NCBI Taxonomy" id="290317"/>
    <lineage>
        <taxon>Bacteria</taxon>
        <taxon>Pseudomonadati</taxon>
        <taxon>Chlorobiota</taxon>
        <taxon>Chlorobiia</taxon>
        <taxon>Chlorobiales</taxon>
        <taxon>Chlorobiaceae</taxon>
        <taxon>Chlorobium/Pelodictyon group</taxon>
        <taxon>Chlorobium</taxon>
    </lineage>
</organism>